<dbReference type="Gene3D" id="3.55.50.30">
    <property type="match status" value="1"/>
</dbReference>
<dbReference type="Pfam" id="PF16220">
    <property type="entry name" value="DUF4880"/>
    <property type="match status" value="1"/>
</dbReference>
<evidence type="ECO:0000313" key="4">
    <source>
        <dbReference type="EMBL" id="CUA99846.1"/>
    </source>
</evidence>
<dbReference type="InterPro" id="IPR032623">
    <property type="entry name" value="FecR_N"/>
</dbReference>
<dbReference type="GO" id="GO:0016989">
    <property type="term" value="F:sigma factor antagonist activity"/>
    <property type="evidence" value="ECO:0007669"/>
    <property type="project" value="TreeGrafter"/>
</dbReference>
<dbReference type="PIRSF" id="PIRSF018266">
    <property type="entry name" value="FecR"/>
    <property type="match status" value="1"/>
</dbReference>
<dbReference type="InterPro" id="IPR012373">
    <property type="entry name" value="Ferrdict_sens_TM"/>
</dbReference>
<feature type="domain" description="FecR protein" evidence="2">
    <location>
        <begin position="140"/>
        <end position="230"/>
    </location>
</feature>
<evidence type="ECO:0000259" key="2">
    <source>
        <dbReference type="Pfam" id="PF04773"/>
    </source>
</evidence>
<dbReference type="Pfam" id="PF04773">
    <property type="entry name" value="FecR"/>
    <property type="match status" value="1"/>
</dbReference>
<dbReference type="Gene3D" id="2.60.120.1440">
    <property type="match status" value="1"/>
</dbReference>
<feature type="domain" description="FecR N-terminal" evidence="3">
    <location>
        <begin position="36"/>
        <end position="75"/>
    </location>
</feature>
<sequence>MGRICAQGRAVRPRAGKQPVAMMGSTNTDRRQKARDEALSWFVRLNSGDAGEGDRAGHDRWMAADPLNRAEYARLGGIWQDLGRIADPREALDMSGTIVPASARKGFVSRRAFLSAGAAALAAAGVVAVAGPPDFLTSDHFTGTGEQRSLTLEDGSRVDLDADTAIALDFSETLRSIRLLRGRAFFDVAKDPGRPFTVLAAAGSTTALGTRFVVHEWSGAVTVSVEESAVSVVGPDKSDTVVRAGELVTYDDVHLGQIRPVDMEAEIAWRRGKLIFEDRPLRQVLADVNRYRSGTIRVTDSRLLNMRVSGIFDIRNPDGVLEAIRQTLPVRSFQISPWLVVLHPV</sequence>
<dbReference type="PANTHER" id="PTHR30273">
    <property type="entry name" value="PERIPLASMIC SIGNAL SENSOR AND SIGMA FACTOR ACTIVATOR FECR-RELATED"/>
    <property type="match status" value="1"/>
</dbReference>
<dbReference type="AlphaFoldDB" id="A0A0K6I9P9"/>
<reference evidence="5" key="1">
    <citation type="submission" date="2015-08" db="EMBL/GenBank/DDBJ databases">
        <authorList>
            <person name="Varghese N."/>
        </authorList>
    </citation>
    <scope>NUCLEOTIDE SEQUENCE [LARGE SCALE GENOMIC DNA]</scope>
    <source>
        <strain evidence="5">DSM 23407</strain>
    </source>
</reference>
<name>A0A0K6I9P9_9HYPH</name>
<dbReference type="EMBL" id="CYHE01000015">
    <property type="protein sequence ID" value="CUA99846.1"/>
    <property type="molecule type" value="Genomic_DNA"/>
</dbReference>
<evidence type="ECO:0000256" key="1">
    <source>
        <dbReference type="SAM" id="MobiDB-lite"/>
    </source>
</evidence>
<evidence type="ECO:0000313" key="5">
    <source>
        <dbReference type="Proteomes" id="UP000183900"/>
    </source>
</evidence>
<accession>A0A0K6I9P9</accession>
<organism evidence="4 5">
    <name type="scientific">Pannonibacter indicus</name>
    <dbReference type="NCBI Taxonomy" id="466044"/>
    <lineage>
        <taxon>Bacteria</taxon>
        <taxon>Pseudomonadati</taxon>
        <taxon>Pseudomonadota</taxon>
        <taxon>Alphaproteobacteria</taxon>
        <taxon>Hyphomicrobiales</taxon>
        <taxon>Stappiaceae</taxon>
        <taxon>Pannonibacter</taxon>
    </lineage>
</organism>
<dbReference type="Proteomes" id="UP000183900">
    <property type="component" value="Unassembled WGS sequence"/>
</dbReference>
<dbReference type="InterPro" id="IPR006860">
    <property type="entry name" value="FecR"/>
</dbReference>
<feature type="region of interest" description="Disordered" evidence="1">
    <location>
        <begin position="1"/>
        <end position="31"/>
    </location>
</feature>
<gene>
    <name evidence="4" type="ORF">Ga0061067_11529</name>
</gene>
<evidence type="ECO:0000259" key="3">
    <source>
        <dbReference type="Pfam" id="PF16220"/>
    </source>
</evidence>
<protein>
    <submittedName>
        <fullName evidence="4">FecR family protein</fullName>
    </submittedName>
</protein>
<proteinExistence type="predicted"/>
<dbReference type="PANTHER" id="PTHR30273:SF2">
    <property type="entry name" value="PROTEIN FECR"/>
    <property type="match status" value="1"/>
</dbReference>
<keyword evidence="5" id="KW-1185">Reference proteome</keyword>